<accession>A0A1I3R9L7</accession>
<name>A0A1I3R9L7_9FLAO</name>
<dbReference type="RefSeq" id="WP_090841059.1">
    <property type="nucleotide sequence ID" value="NZ_FORM01000007.1"/>
</dbReference>
<feature type="transmembrane region" description="Helical" evidence="1">
    <location>
        <begin position="653"/>
        <end position="670"/>
    </location>
</feature>
<sequence>MSTETLLYIILAGVVALLLALFQYNYKAKGAAKSNVLFAFLRFITLFSVLLLLINPKFDQVKYYTEKPNLVVAVDNSSSLKHLKQDDNAKIALNTITNNSALKDKFNIEVLSFGNTLNSSDSLSFSESQTNLDKVFRQLTQVYKNTISPTILVTDGNQTIGSDYQFSAKKYNQPIYPIILGDTIVYSDLQISKLNVNKYAYLKNKFPLEAIVVYSGKQAITTKFIVTKGNTTVFSKVVRLDQTNNSQILNVTLPANSVGVQSYKAQIIPLETEKNKVNNYKNFAVEVIDQKSKIAIVSSVLHPDLGALKKSIESNEQRVVEFVSPKEIVKQLNDFQLVILYQPNNLFKELISALEKQNKNKWIISGPKTDWLFLNNAISDYSFEVTSQTEDYQPNLNTNYTPFIVDDLNFESFPPLNATFGDAEFNQPFETILFKTVSGIKTEQPLLATLEISGRREAVLFGEDLWKWRARSYLNASSFIEFDNFIGKLVQYLASSKRKNRLEVDYNSFYNGSDDMIISAQFFNKNYEFEANASLVITLKNKKTGETITRPLVLKGNNYQVNLNGLASEDYDFTVKASPDNISVGGRFKIIEYNVEQQFLNADVTKLQQLATNSHGEAYFVNSYTALADNLLNDKRYQAIQKSSKSVVPLIDWYYLLFIITLSLALEWFIRKYQGLI</sequence>
<dbReference type="AlphaFoldDB" id="A0A1I3R9L7"/>
<evidence type="ECO:0000256" key="1">
    <source>
        <dbReference type="SAM" id="Phobius"/>
    </source>
</evidence>
<dbReference type="PANTHER" id="PTHR37947">
    <property type="entry name" value="BLL2462 PROTEIN"/>
    <property type="match status" value="1"/>
</dbReference>
<dbReference type="InterPro" id="IPR036465">
    <property type="entry name" value="vWFA_dom_sf"/>
</dbReference>
<keyword evidence="1" id="KW-0472">Membrane</keyword>
<dbReference type="PANTHER" id="PTHR37947:SF1">
    <property type="entry name" value="BLL2462 PROTEIN"/>
    <property type="match status" value="1"/>
</dbReference>
<evidence type="ECO:0008006" key="4">
    <source>
        <dbReference type="Google" id="ProtNLM"/>
    </source>
</evidence>
<dbReference type="SUPFAM" id="SSF53300">
    <property type="entry name" value="vWA-like"/>
    <property type="match status" value="1"/>
</dbReference>
<feature type="transmembrane region" description="Helical" evidence="1">
    <location>
        <begin position="36"/>
        <end position="54"/>
    </location>
</feature>
<keyword evidence="3" id="KW-1185">Reference proteome</keyword>
<proteinExistence type="predicted"/>
<dbReference type="Proteomes" id="UP000199559">
    <property type="component" value="Unassembled WGS sequence"/>
</dbReference>
<feature type="transmembrane region" description="Helical" evidence="1">
    <location>
        <begin position="6"/>
        <end position="24"/>
    </location>
</feature>
<dbReference type="STRING" id="1144750.SAMN05443431_107207"/>
<gene>
    <name evidence="2" type="ORF">SAMN05443431_107207</name>
</gene>
<organism evidence="2 3">
    <name type="scientific">Olleya namhaensis</name>
    <dbReference type="NCBI Taxonomy" id="1144750"/>
    <lineage>
        <taxon>Bacteria</taxon>
        <taxon>Pseudomonadati</taxon>
        <taxon>Bacteroidota</taxon>
        <taxon>Flavobacteriia</taxon>
        <taxon>Flavobacteriales</taxon>
        <taxon>Flavobacteriaceae</taxon>
    </lineage>
</organism>
<keyword evidence="1" id="KW-0812">Transmembrane</keyword>
<reference evidence="3" key="1">
    <citation type="submission" date="2016-10" db="EMBL/GenBank/DDBJ databases">
        <authorList>
            <person name="Varghese N."/>
            <person name="Submissions S."/>
        </authorList>
    </citation>
    <scope>NUCLEOTIDE SEQUENCE [LARGE SCALE GENOMIC DNA]</scope>
    <source>
        <strain evidence="3">DSM 28881</strain>
    </source>
</reference>
<keyword evidence="1" id="KW-1133">Transmembrane helix</keyword>
<dbReference type="EMBL" id="FORM01000007">
    <property type="protein sequence ID" value="SFJ43334.1"/>
    <property type="molecule type" value="Genomic_DNA"/>
</dbReference>
<evidence type="ECO:0000313" key="2">
    <source>
        <dbReference type="EMBL" id="SFJ43334.1"/>
    </source>
</evidence>
<protein>
    <recommendedName>
        <fullName evidence="4">VWA domain-containing protein</fullName>
    </recommendedName>
</protein>
<evidence type="ECO:0000313" key="3">
    <source>
        <dbReference type="Proteomes" id="UP000199559"/>
    </source>
</evidence>